<gene>
    <name evidence="2" type="ORF">DFP88_11323</name>
</gene>
<dbReference type="EMBL" id="QJTE01000013">
    <property type="protein sequence ID" value="PYE80609.1"/>
    <property type="molecule type" value="Genomic_DNA"/>
</dbReference>
<name>A0A318SLT6_9RHOB</name>
<feature type="chain" id="PRO_5016250047" evidence="1">
    <location>
        <begin position="21"/>
        <end position="295"/>
    </location>
</feature>
<accession>A0A318SLT6</accession>
<dbReference type="Proteomes" id="UP000248311">
    <property type="component" value="Unassembled WGS sequence"/>
</dbReference>
<keyword evidence="1" id="KW-0732">Signal</keyword>
<organism evidence="2 3">
    <name type="scientific">Pseudoroseicyclus aestuarii</name>
    <dbReference type="NCBI Taxonomy" id="1795041"/>
    <lineage>
        <taxon>Bacteria</taxon>
        <taxon>Pseudomonadati</taxon>
        <taxon>Pseudomonadota</taxon>
        <taxon>Alphaproteobacteria</taxon>
        <taxon>Rhodobacterales</taxon>
        <taxon>Paracoccaceae</taxon>
        <taxon>Pseudoroseicyclus</taxon>
    </lineage>
</organism>
<evidence type="ECO:0000313" key="3">
    <source>
        <dbReference type="Proteomes" id="UP000248311"/>
    </source>
</evidence>
<protein>
    <submittedName>
        <fullName evidence="2">Uncharacterized protein</fullName>
    </submittedName>
</protein>
<comment type="caution">
    <text evidence="2">The sequence shown here is derived from an EMBL/GenBank/DDBJ whole genome shotgun (WGS) entry which is preliminary data.</text>
</comment>
<keyword evidence="3" id="KW-1185">Reference proteome</keyword>
<dbReference type="AlphaFoldDB" id="A0A318SLT6"/>
<evidence type="ECO:0000313" key="2">
    <source>
        <dbReference type="EMBL" id="PYE80609.1"/>
    </source>
</evidence>
<reference evidence="2 3" key="1">
    <citation type="submission" date="2018-06" db="EMBL/GenBank/DDBJ databases">
        <title>Genomic Encyclopedia of Type Strains, Phase III (KMG-III): the genomes of soil and plant-associated and newly described type strains.</title>
        <authorList>
            <person name="Whitman W."/>
        </authorList>
    </citation>
    <scope>NUCLEOTIDE SEQUENCE [LARGE SCALE GENOMIC DNA]</scope>
    <source>
        <strain evidence="2 3">CECT 9025</strain>
    </source>
</reference>
<feature type="signal peptide" evidence="1">
    <location>
        <begin position="1"/>
        <end position="20"/>
    </location>
</feature>
<proteinExistence type="predicted"/>
<sequence length="295" mass="32161">MRRAVALISVVMLMPGPALSDTARDLATLLDAPIEKVSQAVADIDRCADSQPDARATAFRGLIDEAAAFSAGETLPGTRELLADFTRQIVSQLAVGSGCTALADLWDRKDPWLRILPEAGIGLSQADIDATERLDALGRPLWDNAPTTAARDRLLALWDSFDPEDDQVVLLWLTRLNAWAPAVEEAWEDLDADARVLSTRVAFDTLLPDAEDLEIILGHDDLGSWIGGRYFLSGHADLARFEGVTSLAKAGYFGGSYYSTLADSYRMAIDTMTYMGNSMASMGLLFDMMDMNTQY</sequence>
<evidence type="ECO:0000256" key="1">
    <source>
        <dbReference type="SAM" id="SignalP"/>
    </source>
</evidence>